<organism evidence="3 4">
    <name type="scientific">Alicyclobacillus mengziensis</name>
    <dbReference type="NCBI Taxonomy" id="2931921"/>
    <lineage>
        <taxon>Bacteria</taxon>
        <taxon>Bacillati</taxon>
        <taxon>Bacillota</taxon>
        <taxon>Bacilli</taxon>
        <taxon>Bacillales</taxon>
        <taxon>Alicyclobacillaceae</taxon>
        <taxon>Alicyclobacillus</taxon>
    </lineage>
</organism>
<accession>A0A9X7Z8D1</accession>
<gene>
    <name evidence="3" type="ORF">JZ786_03320</name>
</gene>
<evidence type="ECO:0000256" key="2">
    <source>
        <dbReference type="SAM" id="SignalP"/>
    </source>
</evidence>
<evidence type="ECO:0008006" key="5">
    <source>
        <dbReference type="Google" id="ProtNLM"/>
    </source>
</evidence>
<dbReference type="Proteomes" id="UP000663505">
    <property type="component" value="Chromosome"/>
</dbReference>
<keyword evidence="1" id="KW-0812">Transmembrane</keyword>
<feature type="chain" id="PRO_5040938410" description="LPXTG cell wall anchor domain-containing protein" evidence="2">
    <location>
        <begin position="25"/>
        <end position="212"/>
    </location>
</feature>
<feature type="transmembrane region" description="Helical" evidence="1">
    <location>
        <begin position="188"/>
        <end position="205"/>
    </location>
</feature>
<reference evidence="3 4" key="1">
    <citation type="submission" date="2021-02" db="EMBL/GenBank/DDBJ databases">
        <title>Alicyclobacillus curvatus sp. nov. and Alicyclobacillus mengziensis sp. nov., two acidophilic bacteria isolated from acid mine drainage.</title>
        <authorList>
            <person name="Huang Y."/>
        </authorList>
    </citation>
    <scope>NUCLEOTIDE SEQUENCE [LARGE SCALE GENOMIC DNA]</scope>
    <source>
        <strain evidence="3 4">S30H14</strain>
    </source>
</reference>
<evidence type="ECO:0000313" key="3">
    <source>
        <dbReference type="EMBL" id="QSO48061.1"/>
    </source>
</evidence>
<name>A0A9X7Z8D1_9BACL</name>
<evidence type="ECO:0000256" key="1">
    <source>
        <dbReference type="SAM" id="Phobius"/>
    </source>
</evidence>
<keyword evidence="1" id="KW-0472">Membrane</keyword>
<keyword evidence="2" id="KW-0732">Signal</keyword>
<dbReference type="RefSeq" id="WP_206657397.1">
    <property type="nucleotide sequence ID" value="NZ_CP071182.1"/>
</dbReference>
<protein>
    <recommendedName>
        <fullName evidence="5">LPXTG cell wall anchor domain-containing protein</fullName>
    </recommendedName>
</protein>
<feature type="signal peptide" evidence="2">
    <location>
        <begin position="1"/>
        <end position="24"/>
    </location>
</feature>
<proteinExistence type="predicted"/>
<keyword evidence="4" id="KW-1185">Reference proteome</keyword>
<dbReference type="EMBL" id="CP071182">
    <property type="protein sequence ID" value="QSO48061.1"/>
    <property type="molecule type" value="Genomic_DNA"/>
</dbReference>
<dbReference type="KEGG" id="afx:JZ786_03320"/>
<dbReference type="AlphaFoldDB" id="A0A9X7Z8D1"/>
<evidence type="ECO:0000313" key="4">
    <source>
        <dbReference type="Proteomes" id="UP000663505"/>
    </source>
</evidence>
<keyword evidence="1" id="KW-1133">Transmembrane helix</keyword>
<sequence>MKAVLKAGTAIAVTLAAGTATAFAASIDFQAHGFPTVAAQATIPAGQGATIQAGSAKVTISPGTFTDAVKFELLEGPLASFATKAPSGQTPVFDFAFKVVDQKTNTIVMKFGKPVIFSYTSQDVNAHSLYYNISPTGGYTLNPVNPVIQGTTLKHGIAGAVVGWAVTSPTTTVKQTTSPITGLPLTDWLLTGAALIFGGGVLLAVRRKISQN</sequence>